<dbReference type="EMBL" id="CP013690">
    <property type="protein sequence ID" value="ALU26587.1"/>
    <property type="molecule type" value="Genomic_DNA"/>
</dbReference>
<evidence type="ECO:0000313" key="2">
    <source>
        <dbReference type="EMBL" id="ALU26587.1"/>
    </source>
</evidence>
<protein>
    <recommendedName>
        <fullName evidence="4">DUF333 domain-containing protein</fullName>
    </recommendedName>
</protein>
<dbReference type="InterPro" id="IPR045391">
    <property type="entry name" value="DUF6520"/>
</dbReference>
<evidence type="ECO:0008006" key="4">
    <source>
        <dbReference type="Google" id="ProtNLM"/>
    </source>
</evidence>
<keyword evidence="1" id="KW-0732">Signal</keyword>
<feature type="signal peptide" evidence="1">
    <location>
        <begin position="1"/>
        <end position="24"/>
    </location>
</feature>
<dbReference type="RefSeq" id="WP_058699371.1">
    <property type="nucleotide sequence ID" value="NZ_CP013690.1"/>
</dbReference>
<evidence type="ECO:0000256" key="1">
    <source>
        <dbReference type="SAM" id="SignalP"/>
    </source>
</evidence>
<dbReference type="AlphaFoldDB" id="A0AAI8C5X5"/>
<evidence type="ECO:0000313" key="3">
    <source>
        <dbReference type="Proteomes" id="UP000069030"/>
    </source>
</evidence>
<feature type="chain" id="PRO_5042512771" description="DUF333 domain-containing protein" evidence="1">
    <location>
        <begin position="25"/>
        <end position="96"/>
    </location>
</feature>
<proteinExistence type="predicted"/>
<dbReference type="Proteomes" id="UP000069030">
    <property type="component" value="Chromosome"/>
</dbReference>
<dbReference type="Pfam" id="PF20130">
    <property type="entry name" value="DUF6520"/>
    <property type="match status" value="1"/>
</dbReference>
<sequence>MRKFLKSAGLPIGVFALAIGSAFATNAMKNVDPNEREGYYLDENAPVVCMETNESCTIINTGTICTWTDENDPLEKEHTLFELEGTTCSKPLYQRQ</sequence>
<organism evidence="2 3">
    <name type="scientific">Myroides odoratimimus</name>
    <dbReference type="NCBI Taxonomy" id="76832"/>
    <lineage>
        <taxon>Bacteria</taxon>
        <taxon>Pseudomonadati</taxon>
        <taxon>Bacteroidota</taxon>
        <taxon>Flavobacteriia</taxon>
        <taxon>Flavobacteriales</taxon>
        <taxon>Flavobacteriaceae</taxon>
        <taxon>Myroides</taxon>
    </lineage>
</organism>
<gene>
    <name evidence="2" type="ORF">AS202_10685</name>
</gene>
<accession>A0AAI8C5X5</accession>
<name>A0AAI8C5X5_9FLAO</name>
<dbReference type="KEGG" id="mod:AS202_10685"/>
<reference evidence="2 3" key="1">
    <citation type="journal article" date="2016" name="J. Zhejiang Univ. Sci. B">
        <title>Antibiotic resistance mechanisms of Myroides sp.</title>
        <authorList>
            <person name="Hu S."/>
            <person name="Yuan S."/>
            <person name="Qu H."/>
            <person name="Jiang T."/>
            <person name="Zhou Y."/>
            <person name="Wang M."/>
            <person name="Ming D."/>
        </authorList>
    </citation>
    <scope>NUCLEOTIDE SEQUENCE [LARGE SCALE GENOMIC DNA]</scope>
    <source>
        <strain evidence="2 3">PR63039</strain>
    </source>
</reference>